<evidence type="ECO:0000313" key="3">
    <source>
        <dbReference type="EMBL" id="TFY66255.1"/>
    </source>
</evidence>
<evidence type="ECO:0000313" key="4">
    <source>
        <dbReference type="Proteomes" id="UP000298327"/>
    </source>
</evidence>
<evidence type="ECO:0000259" key="2">
    <source>
        <dbReference type="Pfam" id="PF25534"/>
    </source>
</evidence>
<dbReference type="InterPro" id="IPR057678">
    <property type="entry name" value="DUF7918"/>
</dbReference>
<name>A0A4Y9YV98_9AGAM</name>
<reference evidence="3 4" key="1">
    <citation type="submission" date="2019-02" db="EMBL/GenBank/DDBJ databases">
        <title>Genome sequencing of the rare red list fungi Dentipellis fragilis.</title>
        <authorList>
            <person name="Buettner E."/>
            <person name="Kellner H."/>
        </authorList>
    </citation>
    <scope>NUCLEOTIDE SEQUENCE [LARGE SCALE GENOMIC DNA]</scope>
    <source>
        <strain evidence="3 4">DSM 105465</strain>
    </source>
</reference>
<dbReference type="OrthoDB" id="3269402at2759"/>
<dbReference type="EMBL" id="SEOQ01000263">
    <property type="protein sequence ID" value="TFY66255.1"/>
    <property type="molecule type" value="Genomic_DNA"/>
</dbReference>
<evidence type="ECO:0000256" key="1">
    <source>
        <dbReference type="SAM" id="Coils"/>
    </source>
</evidence>
<organism evidence="3 4">
    <name type="scientific">Dentipellis fragilis</name>
    <dbReference type="NCBI Taxonomy" id="205917"/>
    <lineage>
        <taxon>Eukaryota</taxon>
        <taxon>Fungi</taxon>
        <taxon>Dikarya</taxon>
        <taxon>Basidiomycota</taxon>
        <taxon>Agaricomycotina</taxon>
        <taxon>Agaricomycetes</taxon>
        <taxon>Russulales</taxon>
        <taxon>Hericiaceae</taxon>
        <taxon>Dentipellis</taxon>
    </lineage>
</organism>
<accession>A0A4Y9YV98</accession>
<keyword evidence="1" id="KW-0175">Coiled coil</keyword>
<dbReference type="Proteomes" id="UP000298327">
    <property type="component" value="Unassembled WGS sequence"/>
</dbReference>
<dbReference type="AlphaFoldDB" id="A0A4Y9YV98"/>
<feature type="coiled-coil region" evidence="1">
    <location>
        <begin position="349"/>
        <end position="376"/>
    </location>
</feature>
<dbReference type="PANTHER" id="PTHR36223">
    <property type="entry name" value="BETA-LACTAMASE-TYPE TRANSPEPTIDASE FOLD DOMAIN CONTAINING PROTEIN"/>
    <property type="match status" value="1"/>
</dbReference>
<feature type="domain" description="DUF7918" evidence="2">
    <location>
        <begin position="7"/>
        <end position="235"/>
    </location>
</feature>
<dbReference type="Pfam" id="PF25534">
    <property type="entry name" value="DUF7918"/>
    <property type="match status" value="1"/>
</dbReference>
<protein>
    <recommendedName>
        <fullName evidence="2">DUF7918 domain-containing protein</fullName>
    </recommendedName>
</protein>
<gene>
    <name evidence="3" type="ORF">EVG20_g4827</name>
</gene>
<sequence length="396" mass="43850">MPLNYRGIGVHISCDGKELSNYAPEITDGQKLAQCHIASEAGKVFKIVIENLDRQQIVTPKVVKIILDGYEARCSLLDGKRTVFVMDKIIVSPTKSRLFQFANIETHGQSSLYHHGAMHTQPLTTHAFLDGEEGLVETVNIEKLGTIEVILCRAFRDHSRPDTIATGGPIPTTGPVSERAKKTGWHRIAFGTEAPIEPVKYVTTTWIDNLSSPYAVFRFRYQPKELLQARGIIPRVPASAPVRPAKVPPTEPRALSNIVGKKRPAPMEGSEGRDTKRGILQAASLHWQTPERPRPSSAKKLARVKVEPADTPGKTADALRVLRVRTYFSAHIHTQKSHSEASPSSQDSIQAARDTMLAAQAQLERLESRQLRLERRPSPIRVGSVRGQTIDLTLDD</sequence>
<comment type="caution">
    <text evidence="3">The sequence shown here is derived from an EMBL/GenBank/DDBJ whole genome shotgun (WGS) entry which is preliminary data.</text>
</comment>
<keyword evidence="4" id="KW-1185">Reference proteome</keyword>
<dbReference type="PANTHER" id="PTHR36223:SF1">
    <property type="entry name" value="TRANSCRIPTION ELONGATION FACTOR EAF N-TERMINAL DOMAIN-CONTAINING PROTEIN"/>
    <property type="match status" value="1"/>
</dbReference>
<proteinExistence type="predicted"/>